<comment type="caution">
    <text evidence="1">The sequence shown here is derived from an EMBL/GenBank/DDBJ whole genome shotgun (WGS) entry which is preliminary data.</text>
</comment>
<dbReference type="SUPFAM" id="SSF69304">
    <property type="entry name" value="Tricorn protease N-terminal domain"/>
    <property type="match status" value="1"/>
</dbReference>
<organism evidence="1 2">
    <name type="scientific">Bacillus cereus</name>
    <dbReference type="NCBI Taxonomy" id="1396"/>
    <lineage>
        <taxon>Bacteria</taxon>
        <taxon>Bacillati</taxon>
        <taxon>Bacillota</taxon>
        <taxon>Bacilli</taxon>
        <taxon>Bacillales</taxon>
        <taxon>Bacillaceae</taxon>
        <taxon>Bacillus</taxon>
        <taxon>Bacillus cereus group</taxon>
    </lineage>
</organism>
<evidence type="ECO:0000313" key="1">
    <source>
        <dbReference type="EMBL" id="OOR22539.1"/>
    </source>
</evidence>
<dbReference type="AlphaFoldDB" id="A0A1S9UJY4"/>
<dbReference type="RefSeq" id="WP_078181231.1">
    <property type="nucleotide sequence ID" value="NZ_MUAL01000039.1"/>
</dbReference>
<proteinExistence type="predicted"/>
<reference evidence="1 2" key="1">
    <citation type="submission" date="2017-01" db="EMBL/GenBank/DDBJ databases">
        <title>Bacillus cereus isolates.</title>
        <authorList>
            <person name="Beno S.M."/>
        </authorList>
    </citation>
    <scope>NUCLEOTIDE SEQUENCE [LARGE SCALE GENOMIC DNA]</scope>
    <source>
        <strain evidence="1 2">FSL M7-1219</strain>
    </source>
</reference>
<sequence length="347" mass="40226">MKKTIVFSLIAVSLCIILSYKFLTSGSAVVNKNDTPSQKLYINLFEPKLLTNTFYEYDPTLQENTVLLKKKIPDYTTFSYSKLHNKLYFADKAEDGTMQLFVKDLQKNQIRQLTKELGNVDLIQIDNKQTTVFMRVLLKDEYRNFHIATYNIEKDKLEIWEKDDKDKSILDFDYNPNNNKLVIVSFSEAEDKKNLEEANEKQITMRPAKYSLDIYNVDGNKEKHVSLVEKLISGASFADDESSVIFSYDENLTNPTSHVAEINLNSKKIKPLFDDTEKHFKIRVLKYGEKSGGFFFLSSLYDSKKDYNTLGAPKESVLSYYDINKKTVKDIWHTDKGVIVNYSMEIK</sequence>
<accession>A0A1S9UJY4</accession>
<dbReference type="EMBL" id="MUAL01000039">
    <property type="protein sequence ID" value="OOR22539.1"/>
    <property type="molecule type" value="Genomic_DNA"/>
</dbReference>
<dbReference type="Proteomes" id="UP000191124">
    <property type="component" value="Unassembled WGS sequence"/>
</dbReference>
<protein>
    <submittedName>
        <fullName evidence="1">Uncharacterized protein</fullName>
    </submittedName>
</protein>
<evidence type="ECO:0000313" key="2">
    <source>
        <dbReference type="Proteomes" id="UP000191124"/>
    </source>
</evidence>
<name>A0A1S9UJY4_BACCE</name>
<gene>
    <name evidence="1" type="ORF">BW892_18630</name>
</gene>